<dbReference type="GeneID" id="22912966"/>
<proteinExistence type="predicted"/>
<feature type="region of interest" description="Disordered" evidence="1">
    <location>
        <begin position="164"/>
        <end position="200"/>
    </location>
</feature>
<evidence type="ECO:0000313" key="2">
    <source>
        <dbReference type="EMBL" id="EZG65886.1"/>
    </source>
</evidence>
<dbReference type="EMBL" id="AFNH02000613">
    <property type="protein sequence ID" value="EZG65886.1"/>
    <property type="molecule type" value="Genomic_DNA"/>
</dbReference>
<dbReference type="AlphaFoldDB" id="A0A023B6A9"/>
<evidence type="ECO:0000256" key="1">
    <source>
        <dbReference type="SAM" id="MobiDB-lite"/>
    </source>
</evidence>
<dbReference type="VEuPathDB" id="CryptoDB:GNI_081870"/>
<organism evidence="2 3">
    <name type="scientific">Gregarina niphandrodes</name>
    <name type="common">Septate eugregarine</name>
    <dbReference type="NCBI Taxonomy" id="110365"/>
    <lineage>
        <taxon>Eukaryota</taxon>
        <taxon>Sar</taxon>
        <taxon>Alveolata</taxon>
        <taxon>Apicomplexa</taxon>
        <taxon>Conoidasida</taxon>
        <taxon>Gregarinasina</taxon>
        <taxon>Eugregarinorida</taxon>
        <taxon>Gregarinidae</taxon>
        <taxon>Gregarina</taxon>
    </lineage>
</organism>
<keyword evidence="3" id="KW-1185">Reference proteome</keyword>
<protein>
    <submittedName>
        <fullName evidence="2">Uncharacterized protein</fullName>
    </submittedName>
</protein>
<evidence type="ECO:0000313" key="3">
    <source>
        <dbReference type="Proteomes" id="UP000019763"/>
    </source>
</evidence>
<comment type="caution">
    <text evidence="2">The sequence shown here is derived from an EMBL/GenBank/DDBJ whole genome shotgun (WGS) entry which is preliminary data.</text>
</comment>
<dbReference type="RefSeq" id="XP_011134044.1">
    <property type="nucleotide sequence ID" value="XM_011135742.1"/>
</dbReference>
<gene>
    <name evidence="2" type="ORF">GNI_081870</name>
</gene>
<feature type="compositionally biased region" description="Basic and acidic residues" evidence="1">
    <location>
        <begin position="164"/>
        <end position="191"/>
    </location>
</feature>
<sequence>MRGPVVSTVGFDTAFATLAATVLMSHGLFTRNRDDDEVYLVGKKDVAAAEAKAVLDMRRMLKQQEYAWKFNAHIITVAQLREACDTSNAPKNETGAPVQLRKADVSLDSRRRVLHYWHCWTDRRPEQLFQWSRGKMEERGTDMKRRAKFNFHDEHDIVLVLEKRRDPIPQKESQLRKREPSTVHENWRDRNTASTSTKSA</sequence>
<reference evidence="2" key="1">
    <citation type="submission" date="2013-12" db="EMBL/GenBank/DDBJ databases">
        <authorList>
            <person name="Omoto C.K."/>
            <person name="Sibley D."/>
            <person name="Venepally P."/>
            <person name="Hadjithomas M."/>
            <person name="Karamycheva S."/>
            <person name="Brunk B."/>
            <person name="Roos D."/>
            <person name="Caler E."/>
            <person name="Lorenzi H."/>
        </authorList>
    </citation>
    <scope>NUCLEOTIDE SEQUENCE</scope>
</reference>
<accession>A0A023B6A9</accession>
<name>A0A023B6A9_GRENI</name>
<dbReference type="Proteomes" id="UP000019763">
    <property type="component" value="Unassembled WGS sequence"/>
</dbReference>